<gene>
    <name evidence="2" type="ORF">ES1_24970</name>
</gene>
<feature type="transmembrane region" description="Helical" evidence="1">
    <location>
        <begin position="6"/>
        <end position="25"/>
    </location>
</feature>
<dbReference type="AlphaFoldDB" id="D4MNG9"/>
<keyword evidence="1" id="KW-0812">Transmembrane</keyword>
<dbReference type="KEGG" id="esr:ES1_24970"/>
<keyword evidence="1" id="KW-1133">Transmembrane helix</keyword>
<reference evidence="2 3" key="2">
    <citation type="submission" date="2010-03" db="EMBL/GenBank/DDBJ databases">
        <authorList>
            <person name="Pajon A."/>
        </authorList>
    </citation>
    <scope>NUCLEOTIDE SEQUENCE [LARGE SCALE GENOMIC DNA]</scope>
    <source>
        <strain evidence="2 3">V10Sc8a</strain>
    </source>
</reference>
<name>D4MNG9_9FIRM</name>
<reference evidence="2 3" key="1">
    <citation type="submission" date="2010-03" db="EMBL/GenBank/DDBJ databases">
        <title>The genome sequence of Eubacterium siraeum V10Sc8a.</title>
        <authorList>
            <consortium name="metaHIT consortium -- http://www.metahit.eu/"/>
            <person name="Pajon A."/>
            <person name="Turner K."/>
            <person name="Parkhill J."/>
            <person name="Duncan S."/>
            <person name="Flint H."/>
        </authorList>
    </citation>
    <scope>NUCLEOTIDE SEQUENCE [LARGE SCALE GENOMIC DNA]</scope>
    <source>
        <strain evidence="2 3">V10Sc8a</strain>
    </source>
</reference>
<dbReference type="PATRIC" id="fig|717961.3.peg.100"/>
<proteinExistence type="predicted"/>
<organism evidence="2 3">
    <name type="scientific">[Eubacterium] siraeum V10Sc8a</name>
    <dbReference type="NCBI Taxonomy" id="717961"/>
    <lineage>
        <taxon>Bacteria</taxon>
        <taxon>Bacillati</taxon>
        <taxon>Bacillota</taxon>
        <taxon>Clostridia</taxon>
        <taxon>Eubacteriales</taxon>
        <taxon>Oscillospiraceae</taxon>
        <taxon>Oscillospiraceae incertae sedis</taxon>
    </lineage>
</organism>
<dbReference type="BioCyc" id="ESIR717961:G136L-2098-MONOMER"/>
<dbReference type="Proteomes" id="UP000007050">
    <property type="component" value="Chromosome"/>
</dbReference>
<sequence>MKNVSGGVGDIFHGMALIIIGFLTYKDFTPSESDGVKSICEENFAVKQQYKGWKKF</sequence>
<accession>D4MNG9</accession>
<dbReference type="EMBL" id="FP929059">
    <property type="protein sequence ID" value="CBL35302.1"/>
    <property type="molecule type" value="Genomic_DNA"/>
</dbReference>
<evidence type="ECO:0000256" key="1">
    <source>
        <dbReference type="SAM" id="Phobius"/>
    </source>
</evidence>
<evidence type="ECO:0000313" key="2">
    <source>
        <dbReference type="EMBL" id="CBL35302.1"/>
    </source>
</evidence>
<protein>
    <submittedName>
        <fullName evidence="2">Uncharacterized protein</fullName>
    </submittedName>
</protein>
<dbReference type="HOGENOM" id="CLU_3007551_0_0_9"/>
<keyword evidence="1" id="KW-0472">Membrane</keyword>
<evidence type="ECO:0000313" key="3">
    <source>
        <dbReference type="Proteomes" id="UP000007050"/>
    </source>
</evidence>